<dbReference type="NCBIfam" id="TIGR01068">
    <property type="entry name" value="thioredoxin"/>
    <property type="match status" value="1"/>
</dbReference>
<evidence type="ECO:0000256" key="8">
    <source>
        <dbReference type="PIRSR" id="PIRSR000077-4"/>
    </source>
</evidence>
<evidence type="ECO:0000256" key="2">
    <source>
        <dbReference type="ARBA" id="ARBA00022448"/>
    </source>
</evidence>
<dbReference type="PRINTS" id="PR00421">
    <property type="entry name" value="THIOREDOXIN"/>
</dbReference>
<feature type="site" description="Contributes to redox potential value" evidence="7">
    <location>
        <position position="24"/>
    </location>
</feature>
<dbReference type="PANTHER" id="PTHR45663:SF11">
    <property type="entry name" value="GEO12009P1"/>
    <property type="match status" value="1"/>
</dbReference>
<dbReference type="InterPro" id="IPR013766">
    <property type="entry name" value="Thioredoxin_domain"/>
</dbReference>
<dbReference type="GO" id="GO:0015035">
    <property type="term" value="F:protein-disulfide reductase activity"/>
    <property type="evidence" value="ECO:0007669"/>
    <property type="project" value="UniProtKB-UniRule"/>
</dbReference>
<organism evidence="10 11">
    <name type="scientific">Profundicola chukchiensis</name>
    <dbReference type="NCBI Taxonomy" id="2961959"/>
    <lineage>
        <taxon>Bacteria</taxon>
        <taxon>Pseudomonadati</taxon>
        <taxon>Bacteroidota</taxon>
        <taxon>Flavobacteriia</taxon>
        <taxon>Flavobacteriales</taxon>
        <taxon>Weeksellaceae</taxon>
        <taxon>Profundicola</taxon>
    </lineage>
</organism>
<keyword evidence="3" id="KW-0249">Electron transport</keyword>
<dbReference type="InterPro" id="IPR017937">
    <property type="entry name" value="Thioredoxin_CS"/>
</dbReference>
<dbReference type="RefSeq" id="WP_304417704.1">
    <property type="nucleotide sequence ID" value="NZ_JANAIE010000008.1"/>
</dbReference>
<evidence type="ECO:0000256" key="7">
    <source>
        <dbReference type="PIRSR" id="PIRSR000077-1"/>
    </source>
</evidence>
<keyword evidence="4 8" id="KW-1015">Disulfide bond</keyword>
<sequence length="98" mass="11003">MANLQEILTSNKLVLVDFTAEWCGPCQMMKPILEKVQAEVGDKVKLVVVDIDKDSTVAAQCMVQSVPTLLLFKDGEQVWRESGILQPQDLVRILENEM</sequence>
<evidence type="ECO:0000256" key="1">
    <source>
        <dbReference type="ARBA" id="ARBA00008987"/>
    </source>
</evidence>
<dbReference type="EMBL" id="JANCMU010000007">
    <property type="protein sequence ID" value="MDG4946867.1"/>
    <property type="molecule type" value="Genomic_DNA"/>
</dbReference>
<evidence type="ECO:0000256" key="3">
    <source>
        <dbReference type="ARBA" id="ARBA00022982"/>
    </source>
</evidence>
<keyword evidence="11" id="KW-1185">Reference proteome</keyword>
<proteinExistence type="inferred from homology"/>
<dbReference type="Gene3D" id="3.40.30.10">
    <property type="entry name" value="Glutaredoxin"/>
    <property type="match status" value="1"/>
</dbReference>
<dbReference type="Proteomes" id="UP001152599">
    <property type="component" value="Unassembled WGS sequence"/>
</dbReference>
<dbReference type="GO" id="GO:0045454">
    <property type="term" value="P:cell redox homeostasis"/>
    <property type="evidence" value="ECO:0007669"/>
    <property type="project" value="TreeGrafter"/>
</dbReference>
<dbReference type="PROSITE" id="PS51352">
    <property type="entry name" value="THIOREDOXIN_2"/>
    <property type="match status" value="1"/>
</dbReference>
<keyword evidence="5 8" id="KW-0676">Redox-active center</keyword>
<dbReference type="CDD" id="cd02947">
    <property type="entry name" value="TRX_family"/>
    <property type="match status" value="1"/>
</dbReference>
<comment type="similarity">
    <text evidence="1">Belongs to the thioredoxin family.</text>
</comment>
<feature type="disulfide bond" description="Redox-active" evidence="8">
    <location>
        <begin position="23"/>
        <end position="26"/>
    </location>
</feature>
<dbReference type="SUPFAM" id="SSF52833">
    <property type="entry name" value="Thioredoxin-like"/>
    <property type="match status" value="1"/>
</dbReference>
<dbReference type="PANTHER" id="PTHR45663">
    <property type="entry name" value="GEO12009P1"/>
    <property type="match status" value="1"/>
</dbReference>
<evidence type="ECO:0000256" key="5">
    <source>
        <dbReference type="ARBA" id="ARBA00023284"/>
    </source>
</evidence>
<dbReference type="GO" id="GO:0005829">
    <property type="term" value="C:cytosol"/>
    <property type="evidence" value="ECO:0007669"/>
    <property type="project" value="TreeGrafter"/>
</dbReference>
<feature type="active site" description="Nucleophile" evidence="7">
    <location>
        <position position="26"/>
    </location>
</feature>
<feature type="site" description="Deprotonates C-terminal active site Cys" evidence="7">
    <location>
        <position position="17"/>
    </location>
</feature>
<evidence type="ECO:0000313" key="11">
    <source>
        <dbReference type="Proteomes" id="UP001152599"/>
    </source>
</evidence>
<dbReference type="PROSITE" id="PS00194">
    <property type="entry name" value="THIOREDOXIN_1"/>
    <property type="match status" value="1"/>
</dbReference>
<evidence type="ECO:0000256" key="6">
    <source>
        <dbReference type="NCBIfam" id="TIGR01068"/>
    </source>
</evidence>
<feature type="active site" description="Nucleophile" evidence="7">
    <location>
        <position position="23"/>
    </location>
</feature>
<feature type="domain" description="Thioredoxin" evidence="9">
    <location>
        <begin position="1"/>
        <end position="98"/>
    </location>
</feature>
<dbReference type="AlphaFoldDB" id="A0A9X4MZZ9"/>
<protein>
    <recommendedName>
        <fullName evidence="6">Thioredoxin</fullName>
    </recommendedName>
</protein>
<comment type="caution">
    <text evidence="10">The sequence shown here is derived from an EMBL/GenBank/DDBJ whole genome shotgun (WGS) entry which is preliminary data.</text>
</comment>
<dbReference type="PIRSF" id="PIRSF000077">
    <property type="entry name" value="Thioredoxin"/>
    <property type="match status" value="1"/>
</dbReference>
<evidence type="ECO:0000256" key="4">
    <source>
        <dbReference type="ARBA" id="ARBA00023157"/>
    </source>
</evidence>
<gene>
    <name evidence="10" type="primary">trxA</name>
    <name evidence="10" type="ORF">NMK71_10605</name>
</gene>
<keyword evidence="2" id="KW-0813">Transport</keyword>
<name>A0A9X4MZZ9_9FLAO</name>
<dbReference type="InterPro" id="IPR005746">
    <property type="entry name" value="Thioredoxin"/>
</dbReference>
<reference evidence="10" key="1">
    <citation type="submission" date="2022-07" db="EMBL/GenBank/DDBJ databases">
        <title>Description and genome-wide analysis of Profundicola chukchiensis gen. nov., sp. nov., marine bacteria isolated from bottom sediments of the Chukchi Sea.</title>
        <authorList>
            <person name="Romanenko L."/>
            <person name="Otstavnykh N."/>
            <person name="Kurilenko V."/>
            <person name="Eremeev V."/>
            <person name="Velansky P."/>
            <person name="Mikhailov V."/>
            <person name="Isaeva M."/>
        </authorList>
    </citation>
    <scope>NUCLEOTIDE SEQUENCE</scope>
    <source>
        <strain evidence="10">KMM 9713</strain>
    </source>
</reference>
<feature type="site" description="Contributes to redox potential value" evidence="7">
    <location>
        <position position="25"/>
    </location>
</feature>
<dbReference type="InterPro" id="IPR036249">
    <property type="entry name" value="Thioredoxin-like_sf"/>
</dbReference>
<evidence type="ECO:0000313" key="10">
    <source>
        <dbReference type="EMBL" id="MDG4946867.1"/>
    </source>
</evidence>
<dbReference type="Pfam" id="PF00085">
    <property type="entry name" value="Thioredoxin"/>
    <property type="match status" value="1"/>
</dbReference>
<accession>A0A9X4MZZ9</accession>
<evidence type="ECO:0000259" key="9">
    <source>
        <dbReference type="PROSITE" id="PS51352"/>
    </source>
</evidence>
<dbReference type="FunFam" id="3.40.30.10:FF:000001">
    <property type="entry name" value="Thioredoxin"/>
    <property type="match status" value="1"/>
</dbReference>